<evidence type="ECO:0000313" key="2">
    <source>
        <dbReference type="Proteomes" id="UP000198729"/>
    </source>
</evidence>
<dbReference type="STRING" id="51642.NSMM_90049"/>
<dbReference type="Pfam" id="PF13489">
    <property type="entry name" value="Methyltransf_23"/>
    <property type="match status" value="1"/>
</dbReference>
<keyword evidence="1" id="KW-0808">Transferase</keyword>
<dbReference type="Gene3D" id="3.40.50.150">
    <property type="entry name" value="Vaccinia Virus protein VP39"/>
    <property type="match status" value="1"/>
</dbReference>
<reference evidence="1 2" key="1">
    <citation type="submission" date="2016-10" db="EMBL/GenBank/DDBJ databases">
        <authorList>
            <person name="de Groot N.N."/>
        </authorList>
    </citation>
    <scope>NUCLEOTIDE SEQUENCE [LARGE SCALE GENOMIC DNA]</scope>
    <source>
        <strain evidence="1">1</strain>
    </source>
</reference>
<dbReference type="CDD" id="cd02440">
    <property type="entry name" value="AdoMet_MTases"/>
    <property type="match status" value="1"/>
</dbReference>
<dbReference type="AlphaFoldDB" id="A0A1G5SJ14"/>
<organism evidence="1 2">
    <name type="scientific">Nitrosomonas mobilis</name>
    <dbReference type="NCBI Taxonomy" id="51642"/>
    <lineage>
        <taxon>Bacteria</taxon>
        <taxon>Pseudomonadati</taxon>
        <taxon>Pseudomonadota</taxon>
        <taxon>Betaproteobacteria</taxon>
        <taxon>Nitrosomonadales</taxon>
        <taxon>Nitrosomonadaceae</taxon>
        <taxon>Nitrosomonas</taxon>
    </lineage>
</organism>
<dbReference type="RefSeq" id="WP_176753992.1">
    <property type="nucleotide sequence ID" value="NZ_FMWO01000102.1"/>
</dbReference>
<keyword evidence="2" id="KW-1185">Reference proteome</keyword>
<sequence>MSNPTTRQQEIEAYQSAYSASSFEEMQARYRKRLLLELLEQRQPKRILEVGCGWDTIANAWQGFEHLCIVEPGSKFAEKAKNDVAHNSNVKVVREFLENAIDVLKDNYDLILLSSLLHEVPDAEALLLSARALCSDHTLIHVNVPNAKSLHRLLALEMGLINSLCVPSGLQKTFKQPRIFDLQSLKALAVLTGFDVMSEGSFFVKPFSHAQMHTLMQTGFATQAMLDGLWSLTKHFPEHGSEIYINLQRKEFLP</sequence>
<evidence type="ECO:0000313" key="1">
    <source>
        <dbReference type="EMBL" id="SCZ87082.1"/>
    </source>
</evidence>
<dbReference type="GO" id="GO:0008168">
    <property type="term" value="F:methyltransferase activity"/>
    <property type="evidence" value="ECO:0007669"/>
    <property type="project" value="UniProtKB-KW"/>
</dbReference>
<dbReference type="Proteomes" id="UP000198729">
    <property type="component" value="Unassembled WGS sequence"/>
</dbReference>
<dbReference type="InterPro" id="IPR029063">
    <property type="entry name" value="SAM-dependent_MTases_sf"/>
</dbReference>
<dbReference type="SUPFAM" id="SSF53335">
    <property type="entry name" value="S-adenosyl-L-methionine-dependent methyltransferases"/>
    <property type="match status" value="1"/>
</dbReference>
<proteinExistence type="predicted"/>
<name>A0A1G5SJ14_9PROT</name>
<protein>
    <submittedName>
        <fullName evidence="1">Methyltransferase domain protein</fullName>
    </submittedName>
</protein>
<accession>A0A1G5SJ14</accession>
<dbReference type="EMBL" id="FMWO01000102">
    <property type="protein sequence ID" value="SCZ87082.1"/>
    <property type="molecule type" value="Genomic_DNA"/>
</dbReference>
<gene>
    <name evidence="1" type="ORF">NSMM_90049</name>
</gene>
<keyword evidence="1" id="KW-0489">Methyltransferase</keyword>
<dbReference type="GO" id="GO:0032259">
    <property type="term" value="P:methylation"/>
    <property type="evidence" value="ECO:0007669"/>
    <property type="project" value="UniProtKB-KW"/>
</dbReference>